<dbReference type="RefSeq" id="WP_380819338.1">
    <property type="nucleotide sequence ID" value="NZ_JBHTJN010000008.1"/>
</dbReference>
<comment type="caution">
    <text evidence="1">The sequence shown here is derived from an EMBL/GenBank/DDBJ whole genome shotgun (WGS) entry which is preliminary data.</text>
</comment>
<accession>A0ABW3I7J0</accession>
<proteinExistence type="predicted"/>
<dbReference type="EMBL" id="JBHTJN010000008">
    <property type="protein sequence ID" value="MFD0965901.1"/>
    <property type="molecule type" value="Genomic_DNA"/>
</dbReference>
<dbReference type="Proteomes" id="UP001596996">
    <property type="component" value="Unassembled WGS sequence"/>
</dbReference>
<protein>
    <submittedName>
        <fullName evidence="1">Uncharacterized protein</fullName>
    </submittedName>
</protein>
<reference evidence="2" key="1">
    <citation type="journal article" date="2019" name="Int. J. Syst. Evol. Microbiol.">
        <title>The Global Catalogue of Microorganisms (GCM) 10K type strain sequencing project: providing services to taxonomists for standard genome sequencing and annotation.</title>
        <authorList>
            <consortium name="The Broad Institute Genomics Platform"/>
            <consortium name="The Broad Institute Genome Sequencing Center for Infectious Disease"/>
            <person name="Wu L."/>
            <person name="Ma J."/>
        </authorList>
    </citation>
    <scope>NUCLEOTIDE SEQUENCE [LARGE SCALE GENOMIC DNA]</scope>
    <source>
        <strain evidence="2">CCUG 61707</strain>
    </source>
</reference>
<sequence>MSGYYKVRIGKSYLTENQIKTNQIILDEKSTVHFTPVIMGAGKNVGGIVNIVVGVVNRTHFKNYVYNILIIK</sequence>
<name>A0ABW3I7J0_9PAST</name>
<keyword evidence="2" id="KW-1185">Reference proteome</keyword>
<evidence type="ECO:0000313" key="1">
    <source>
        <dbReference type="EMBL" id="MFD0965901.1"/>
    </source>
</evidence>
<evidence type="ECO:0000313" key="2">
    <source>
        <dbReference type="Proteomes" id="UP001596996"/>
    </source>
</evidence>
<organism evidence="1 2">
    <name type="scientific">Seminibacterium arietis</name>
    <dbReference type="NCBI Taxonomy" id="1173502"/>
    <lineage>
        <taxon>Bacteria</taxon>
        <taxon>Pseudomonadati</taxon>
        <taxon>Pseudomonadota</taxon>
        <taxon>Gammaproteobacteria</taxon>
        <taxon>Pasteurellales</taxon>
        <taxon>Pasteurellaceae</taxon>
        <taxon>Seminibacterium</taxon>
    </lineage>
</organism>
<gene>
    <name evidence="1" type="ORF">ACFQ02_03405</name>
</gene>